<dbReference type="InterPro" id="IPR005545">
    <property type="entry name" value="YCII"/>
</dbReference>
<protein>
    <recommendedName>
        <fullName evidence="2">YCII-related domain-containing protein</fullName>
    </recommendedName>
</protein>
<dbReference type="AlphaFoldDB" id="A0A5A7SBN0"/>
<evidence type="ECO:0000256" key="1">
    <source>
        <dbReference type="ARBA" id="ARBA00007689"/>
    </source>
</evidence>
<dbReference type="RefSeq" id="WP_149429670.1">
    <property type="nucleotide sequence ID" value="NZ_VLNY01000003.1"/>
</dbReference>
<dbReference type="Gene3D" id="3.30.70.1060">
    <property type="entry name" value="Dimeric alpha+beta barrel"/>
    <property type="match status" value="1"/>
</dbReference>
<dbReference type="OrthoDB" id="8968203at2"/>
<evidence type="ECO:0000313" key="4">
    <source>
        <dbReference type="Proteomes" id="UP000322244"/>
    </source>
</evidence>
<dbReference type="SUPFAM" id="SSF54909">
    <property type="entry name" value="Dimeric alpha+beta barrel"/>
    <property type="match status" value="1"/>
</dbReference>
<dbReference type="Proteomes" id="UP000322244">
    <property type="component" value="Unassembled WGS sequence"/>
</dbReference>
<dbReference type="Pfam" id="PF03795">
    <property type="entry name" value="YCII"/>
    <property type="match status" value="1"/>
</dbReference>
<name>A0A5A7SBN0_9NOCA</name>
<dbReference type="PANTHER" id="PTHR37828:SF1">
    <property type="entry name" value="YCII-RELATED DOMAIN-CONTAINING PROTEIN"/>
    <property type="match status" value="1"/>
</dbReference>
<keyword evidence="4" id="KW-1185">Reference proteome</keyword>
<sequence>MALFAVEYSYDPATSTDRDAHRPAHRAWLGGLVEQGVVRSSGPYPDGSGALIIVEAADTDAVAARLSEDPFAKAGLIENVRVNEWTPVMGTFS</sequence>
<organism evidence="3 4">
    <name type="scientific">Antrihabitans cavernicola</name>
    <dbReference type="NCBI Taxonomy" id="2495913"/>
    <lineage>
        <taxon>Bacteria</taxon>
        <taxon>Bacillati</taxon>
        <taxon>Actinomycetota</taxon>
        <taxon>Actinomycetes</taxon>
        <taxon>Mycobacteriales</taxon>
        <taxon>Nocardiaceae</taxon>
        <taxon>Antrihabitans</taxon>
    </lineage>
</organism>
<feature type="domain" description="YCII-related" evidence="2">
    <location>
        <begin position="3"/>
        <end position="86"/>
    </location>
</feature>
<reference evidence="3 4" key="1">
    <citation type="submission" date="2019-07" db="EMBL/GenBank/DDBJ databases">
        <title>Rhodococcus cavernicolus sp. nov., isolated from a cave.</title>
        <authorList>
            <person name="Lee S.D."/>
        </authorList>
    </citation>
    <scope>NUCLEOTIDE SEQUENCE [LARGE SCALE GENOMIC DNA]</scope>
    <source>
        <strain evidence="3 4">C1-24</strain>
    </source>
</reference>
<comment type="caution">
    <text evidence="3">The sequence shown here is derived from an EMBL/GenBank/DDBJ whole genome shotgun (WGS) entry which is preliminary data.</text>
</comment>
<gene>
    <name evidence="3" type="ORF">FOY51_07875</name>
</gene>
<evidence type="ECO:0000313" key="3">
    <source>
        <dbReference type="EMBL" id="KAA0023326.1"/>
    </source>
</evidence>
<dbReference type="PANTHER" id="PTHR37828">
    <property type="entry name" value="GSR2449 PROTEIN"/>
    <property type="match status" value="1"/>
</dbReference>
<comment type="similarity">
    <text evidence="1">Belongs to the YciI family.</text>
</comment>
<dbReference type="EMBL" id="VLNY01000003">
    <property type="protein sequence ID" value="KAA0023326.1"/>
    <property type="molecule type" value="Genomic_DNA"/>
</dbReference>
<proteinExistence type="inferred from homology"/>
<dbReference type="InterPro" id="IPR011008">
    <property type="entry name" value="Dimeric_a/b-barrel"/>
</dbReference>
<evidence type="ECO:0000259" key="2">
    <source>
        <dbReference type="Pfam" id="PF03795"/>
    </source>
</evidence>
<accession>A0A5A7SBN0</accession>